<dbReference type="InterPro" id="IPR021777">
    <property type="entry name" value="SANBR_BTB"/>
</dbReference>
<dbReference type="Pfam" id="PF04714">
    <property type="entry name" value="BCL_N"/>
    <property type="match status" value="1"/>
</dbReference>
<dbReference type="eggNOG" id="KOG4095">
    <property type="taxonomic scope" value="Eukaryota"/>
</dbReference>
<dbReference type="RefSeq" id="XP_002115859.1">
    <property type="nucleotide sequence ID" value="XM_002115823.1"/>
</dbReference>
<sequence length="461" mass="52391">MPRGFLRLETRSRAKEDVKRILTAIDKVRKWEKKWVDVKGCSLKTYKWVPITEPKPNQTTLNKDEALAVGDKRDRFDDEVSDINSSSISLNYNDSFVVEGNEGSIQADDQEPTPKKICPSQDVSKSQVSFTIGSDGESNDSDSENTTNLFVLENKEESASVPASDNENTKEWKFSEDKNMSISNASDCCLQEASADADKSEKEDVNRIIPAESDLDTSYKDIPDPSCKDDAAKMLESYFSSLIAKKLRMPSAAAFQGYETMMNRKSKFIDQLASELMLGRLLMLTEEHNIDHASSLPVIEISSALEAPRDSQFLAEWRQMNRTSLQYKNAKETALRCKLNDKEKFQSSSCIGFESNQIARRNSAKEIETRVYRHPIVIHVYDDANQITKDFICPRELLVKEMQYFAECLPHDISSPDDIDISVHCDIKIFRWLMEYVKSNDKDANSDQSKITEKPKLGIFL</sequence>
<dbReference type="KEGG" id="tad:TRIADDRAFT_59710"/>
<evidence type="ECO:0000313" key="4">
    <source>
        <dbReference type="EMBL" id="EDV21711.1"/>
    </source>
</evidence>
<dbReference type="CTD" id="6757072"/>
<keyword evidence="5" id="KW-1185">Reference proteome</keyword>
<dbReference type="Pfam" id="PF11822">
    <property type="entry name" value="BTB_SANBR"/>
    <property type="match status" value="1"/>
</dbReference>
<gene>
    <name evidence="4" type="ORF">TRIADDRAFT_59710</name>
</gene>
<dbReference type="InterPro" id="IPR045902">
    <property type="entry name" value="SANBR-like"/>
</dbReference>
<dbReference type="PANTHER" id="PTHR20946:SF0">
    <property type="entry name" value="SANT AND BTB DOMAIN REGULATOR OF CLASS SWITCH RECOMBINATION"/>
    <property type="match status" value="1"/>
</dbReference>
<comment type="similarity">
    <text evidence="1">Belongs to the BCL7 family.</text>
</comment>
<dbReference type="InParanoid" id="B3S681"/>
<organism evidence="4 5">
    <name type="scientific">Trichoplax adhaerens</name>
    <name type="common">Trichoplax reptans</name>
    <dbReference type="NCBI Taxonomy" id="10228"/>
    <lineage>
        <taxon>Eukaryota</taxon>
        <taxon>Metazoa</taxon>
        <taxon>Placozoa</taxon>
        <taxon>Uniplacotomia</taxon>
        <taxon>Trichoplacea</taxon>
        <taxon>Trichoplacidae</taxon>
        <taxon>Trichoplax</taxon>
    </lineage>
</organism>
<accession>B3S681</accession>
<proteinExistence type="inferred from homology"/>
<name>B3S681_TRIAD</name>
<feature type="compositionally biased region" description="Polar residues" evidence="2">
    <location>
        <begin position="121"/>
        <end position="132"/>
    </location>
</feature>
<feature type="region of interest" description="Disordered" evidence="2">
    <location>
        <begin position="104"/>
        <end position="145"/>
    </location>
</feature>
<evidence type="ECO:0000259" key="3">
    <source>
        <dbReference type="Pfam" id="PF11822"/>
    </source>
</evidence>
<feature type="domain" description="SANT and BTB" evidence="3">
    <location>
        <begin position="376"/>
        <end position="444"/>
    </location>
</feature>
<evidence type="ECO:0000256" key="1">
    <source>
        <dbReference type="ARBA" id="ARBA00010326"/>
    </source>
</evidence>
<reference evidence="4 5" key="1">
    <citation type="journal article" date="2008" name="Nature">
        <title>The Trichoplax genome and the nature of placozoans.</title>
        <authorList>
            <person name="Srivastava M."/>
            <person name="Begovic E."/>
            <person name="Chapman J."/>
            <person name="Putnam N.H."/>
            <person name="Hellsten U."/>
            <person name="Kawashima T."/>
            <person name="Kuo A."/>
            <person name="Mitros T."/>
            <person name="Salamov A."/>
            <person name="Carpenter M.L."/>
            <person name="Signorovitch A.Y."/>
            <person name="Moreno M.A."/>
            <person name="Kamm K."/>
            <person name="Grimwood J."/>
            <person name="Schmutz J."/>
            <person name="Shapiro H."/>
            <person name="Grigoriev I.V."/>
            <person name="Buss L.W."/>
            <person name="Schierwater B."/>
            <person name="Dellaporta S.L."/>
            <person name="Rokhsar D.S."/>
        </authorList>
    </citation>
    <scope>NUCLEOTIDE SEQUENCE [LARGE SCALE GENOMIC DNA]</scope>
    <source>
        <strain evidence="4 5">Grell-BS-1999</strain>
    </source>
</reference>
<dbReference type="PANTHER" id="PTHR20946">
    <property type="entry name" value="SANT AND BTB DOMAIN REGULATOR OF CLASS SWITCH RECOMBINATION"/>
    <property type="match status" value="1"/>
</dbReference>
<dbReference type="AlphaFoldDB" id="B3S681"/>
<protein>
    <recommendedName>
        <fullName evidence="3">SANT and BTB domain-containing protein</fullName>
    </recommendedName>
</protein>
<dbReference type="OrthoDB" id="5989898at2759"/>
<dbReference type="HOGENOM" id="CLU_593572_0_0_1"/>
<dbReference type="EMBL" id="DS985252">
    <property type="protein sequence ID" value="EDV21711.1"/>
    <property type="molecule type" value="Genomic_DNA"/>
</dbReference>
<evidence type="ECO:0000256" key="2">
    <source>
        <dbReference type="SAM" id="MobiDB-lite"/>
    </source>
</evidence>
<dbReference type="GeneID" id="6757072"/>
<evidence type="ECO:0000313" key="5">
    <source>
        <dbReference type="Proteomes" id="UP000009022"/>
    </source>
</evidence>
<dbReference type="InterPro" id="IPR006804">
    <property type="entry name" value="BCL7"/>
</dbReference>
<dbReference type="Proteomes" id="UP000009022">
    <property type="component" value="Unassembled WGS sequence"/>
</dbReference>